<dbReference type="RefSeq" id="WP_160963632.1">
    <property type="nucleotide sequence ID" value="NZ_WVUD01000052.1"/>
</dbReference>
<dbReference type="AlphaFoldDB" id="A0A7C9NLY5"/>
<comment type="caution">
    <text evidence="1">The sequence shown here is derived from an EMBL/GenBank/DDBJ whole genome shotgun (WGS) entry which is preliminary data.</text>
</comment>
<evidence type="ECO:0000313" key="1">
    <source>
        <dbReference type="EMBL" id="MYL85036.1"/>
    </source>
</evidence>
<reference evidence="1 2" key="1">
    <citation type="submission" date="2020-01" db="EMBL/GenBank/DDBJ databases">
        <title>Genome sequence of Desulfovibrio aerotolerans DSM 16695(T).</title>
        <authorList>
            <person name="Karnachuk O."/>
            <person name="Avakyan M."/>
            <person name="Mardanov A."/>
            <person name="Kadnikov V."/>
            <person name="Ravin N."/>
        </authorList>
    </citation>
    <scope>NUCLEOTIDE SEQUENCE [LARGE SCALE GENOMIC DNA]</scope>
    <source>
        <strain evidence="1 2">DSM 16695</strain>
    </source>
</reference>
<dbReference type="EMBL" id="WVUD01000052">
    <property type="protein sequence ID" value="MYL85036.1"/>
    <property type="molecule type" value="Genomic_DNA"/>
</dbReference>
<sequence length="127" mass="14027">MFTKLLDNVAFSMAELCSESSPFRKWGLSKTISNIDRVDASSPNEALYNALSVAALTERESVERDVVVGKVIDLASRVAEDDTKAALTALEFIPFFPPASCEMRQTIKRISDEFKEQLKKRPIGAGV</sequence>
<evidence type="ECO:0000313" key="2">
    <source>
        <dbReference type="Proteomes" id="UP000482487"/>
    </source>
</evidence>
<dbReference type="Proteomes" id="UP000482487">
    <property type="component" value="Unassembled WGS sequence"/>
</dbReference>
<protein>
    <submittedName>
        <fullName evidence="1">Uncharacterized protein</fullName>
    </submittedName>
</protein>
<name>A0A7C9NLY5_9BACT</name>
<accession>A0A7C9NLY5</accession>
<proteinExistence type="predicted"/>
<gene>
    <name evidence="1" type="ORF">GTA51_18150</name>
</gene>
<keyword evidence="2" id="KW-1185">Reference proteome</keyword>
<organism evidence="1 2">
    <name type="scientific">Solidesulfovibrio aerotolerans</name>
    <dbReference type="NCBI Taxonomy" id="295255"/>
    <lineage>
        <taxon>Bacteria</taxon>
        <taxon>Pseudomonadati</taxon>
        <taxon>Thermodesulfobacteriota</taxon>
        <taxon>Desulfovibrionia</taxon>
        <taxon>Desulfovibrionales</taxon>
        <taxon>Desulfovibrionaceae</taxon>
        <taxon>Solidesulfovibrio</taxon>
    </lineage>
</organism>